<feature type="region of interest" description="Disordered" evidence="5">
    <location>
        <begin position="1"/>
        <end position="98"/>
    </location>
</feature>
<dbReference type="Gene3D" id="3.30.40.10">
    <property type="entry name" value="Zinc/RING finger domain, C3HC4 (zinc finger)"/>
    <property type="match status" value="2"/>
</dbReference>
<feature type="compositionally biased region" description="Pro residues" evidence="5">
    <location>
        <begin position="21"/>
        <end position="33"/>
    </location>
</feature>
<evidence type="ECO:0000256" key="2">
    <source>
        <dbReference type="ARBA" id="ARBA00022771"/>
    </source>
</evidence>
<dbReference type="PROSITE" id="PS50178">
    <property type="entry name" value="ZF_FYVE"/>
    <property type="match status" value="2"/>
</dbReference>
<dbReference type="PANTHER" id="PTHR13510">
    <property type="entry name" value="FYVE-FINGER-CONTAINING RAB5 EFFECTOR PROTEIN RABENOSYN-5-RELATED"/>
    <property type="match status" value="1"/>
</dbReference>
<protein>
    <submittedName>
        <fullName evidence="7">FYVE zinc finger-domain-containing protein</fullName>
    </submittedName>
</protein>
<feature type="compositionally biased region" description="Polar residues" evidence="5">
    <location>
        <begin position="51"/>
        <end position="61"/>
    </location>
</feature>
<dbReference type="SUPFAM" id="SSF140125">
    <property type="entry name" value="Rabenosyn-5 Rab-binding domain-like"/>
    <property type="match status" value="1"/>
</dbReference>
<name>A0AAE0U3L8_9PEZI</name>
<feature type="compositionally biased region" description="Gly residues" evidence="5">
    <location>
        <begin position="1"/>
        <end position="16"/>
    </location>
</feature>
<feature type="domain" description="FYVE-type" evidence="6">
    <location>
        <begin position="353"/>
        <end position="432"/>
    </location>
</feature>
<proteinExistence type="predicted"/>
<dbReference type="SUPFAM" id="SSF57903">
    <property type="entry name" value="FYVE/PHD zinc finger"/>
    <property type="match status" value="2"/>
</dbReference>
<reference evidence="7" key="1">
    <citation type="journal article" date="2023" name="Mol. Phylogenet. Evol.">
        <title>Genome-scale phylogeny and comparative genomics of the fungal order Sordariales.</title>
        <authorList>
            <person name="Hensen N."/>
            <person name="Bonometti L."/>
            <person name="Westerberg I."/>
            <person name="Brannstrom I.O."/>
            <person name="Guillou S."/>
            <person name="Cros-Aarteil S."/>
            <person name="Calhoun S."/>
            <person name="Haridas S."/>
            <person name="Kuo A."/>
            <person name="Mondo S."/>
            <person name="Pangilinan J."/>
            <person name="Riley R."/>
            <person name="LaButti K."/>
            <person name="Andreopoulos B."/>
            <person name="Lipzen A."/>
            <person name="Chen C."/>
            <person name="Yan M."/>
            <person name="Daum C."/>
            <person name="Ng V."/>
            <person name="Clum A."/>
            <person name="Steindorff A."/>
            <person name="Ohm R.A."/>
            <person name="Martin F."/>
            <person name="Silar P."/>
            <person name="Natvig D.O."/>
            <person name="Lalanne C."/>
            <person name="Gautier V."/>
            <person name="Ament-Velasquez S.L."/>
            <person name="Kruys A."/>
            <person name="Hutchinson M.I."/>
            <person name="Powell A.J."/>
            <person name="Barry K."/>
            <person name="Miller A.N."/>
            <person name="Grigoriev I.V."/>
            <person name="Debuchy R."/>
            <person name="Gladieux P."/>
            <person name="Hiltunen Thoren M."/>
            <person name="Johannesson H."/>
        </authorList>
    </citation>
    <scope>NUCLEOTIDE SEQUENCE</scope>
    <source>
        <strain evidence="7">CBS 232.78</strain>
    </source>
</reference>
<feature type="domain" description="FYVE-type" evidence="6">
    <location>
        <begin position="213"/>
        <end position="269"/>
    </location>
</feature>
<dbReference type="InterPro" id="IPR052727">
    <property type="entry name" value="Rab4/Rab5_effector"/>
</dbReference>
<dbReference type="SMART" id="SM00355">
    <property type="entry name" value="ZnF_C2H2"/>
    <property type="match status" value="3"/>
</dbReference>
<feature type="compositionally biased region" description="Polar residues" evidence="5">
    <location>
        <begin position="593"/>
        <end position="607"/>
    </location>
</feature>
<dbReference type="EMBL" id="JAULSW010000002">
    <property type="protein sequence ID" value="KAK3389768.1"/>
    <property type="molecule type" value="Genomic_DNA"/>
</dbReference>
<keyword evidence="3" id="KW-0862">Zinc</keyword>
<dbReference type="CDD" id="cd15761">
    <property type="entry name" value="FYVE1_Vac1p_like"/>
    <property type="match status" value="1"/>
</dbReference>
<dbReference type="InterPro" id="IPR017455">
    <property type="entry name" value="Znf_FYVE-rel"/>
</dbReference>
<dbReference type="AlphaFoldDB" id="A0AAE0U3L8"/>
<dbReference type="InterPro" id="IPR013087">
    <property type="entry name" value="Znf_C2H2_type"/>
</dbReference>
<sequence>MSGRRLGGGRVLGSGKGLAPPNLPLPFPSPSPSPANSNFNSPRAASPFAPSDTSTVSFHSRNSTQNSITPPSSSPIPDFAQDLTSNISLAGPSNGASSSNRLVCPICEEEMVTLLQLNRHIDDLHQELPEAEQDEVKTWFDKQVLKAKRFQPLSLINQKIRGLDVFESNETQTLPIPVVPGRPAETIIDPEELVTRKHWQRSTGNDVCTDPPCGRRLGPLSGSVNCRNCGRLFCEDHTMYQMKLSRSASPDPVRGVWCRVCETCYKSREGYNDHIGLSRDHTADFSAIRAKKVERQRLEVQRLEKRLTKLTRMLAEVPPEDSSSILSPVAASLSGQKQQRKAIEQSVVTWEDDAAVLRCPFCKQEFGSWTFRRHHCRICGRVVCADPATGCSTEIGLNVTSPTLTASEKPPTSRGQVNVDVRMCRDCKTTIFSHRDFSDSLAHKPPDQRAYETLRQFERGIRMLMPSFHRTLMALQPPDEDVEGPPRPPPTHAQIQEAAKIRKRLTDAFGKYDIAAKRIRDMKTTSPTQLRLQKAIYTSASTFLHINLIPLKSVPRMLKSNASHHRRLLSSANGSLYHLSPLRNGESAGLDGETSSQGAASEASTAVSVLETEEKEVREKLIVLEEQRFMVQEMLNNSRGARRFEEVGALTRNLDELDKEIEALKKQVSGVEERWEGLYAGGT</sequence>
<gene>
    <name evidence="7" type="ORF">B0H63DRAFT_409599</name>
</gene>
<feature type="compositionally biased region" description="Low complexity" evidence="5">
    <location>
        <begin position="62"/>
        <end position="77"/>
    </location>
</feature>
<accession>A0AAE0U3L8</accession>
<evidence type="ECO:0000259" key="6">
    <source>
        <dbReference type="PROSITE" id="PS50178"/>
    </source>
</evidence>
<evidence type="ECO:0000256" key="3">
    <source>
        <dbReference type="ARBA" id="ARBA00022833"/>
    </source>
</evidence>
<dbReference type="InterPro" id="IPR013083">
    <property type="entry name" value="Znf_RING/FYVE/PHD"/>
</dbReference>
<dbReference type="InterPro" id="IPR021565">
    <property type="entry name" value="Rbsn_Rab-bd"/>
</dbReference>
<keyword evidence="1" id="KW-0479">Metal-binding</keyword>
<comment type="caution">
    <text evidence="7">The sequence shown here is derived from an EMBL/GenBank/DDBJ whole genome shotgun (WGS) entry which is preliminary data.</text>
</comment>
<organism evidence="7 8">
    <name type="scientific">Podospora didyma</name>
    <dbReference type="NCBI Taxonomy" id="330526"/>
    <lineage>
        <taxon>Eukaryota</taxon>
        <taxon>Fungi</taxon>
        <taxon>Dikarya</taxon>
        <taxon>Ascomycota</taxon>
        <taxon>Pezizomycotina</taxon>
        <taxon>Sordariomycetes</taxon>
        <taxon>Sordariomycetidae</taxon>
        <taxon>Sordariales</taxon>
        <taxon>Podosporaceae</taxon>
        <taxon>Podospora</taxon>
    </lineage>
</organism>
<evidence type="ECO:0000313" key="7">
    <source>
        <dbReference type="EMBL" id="KAK3389768.1"/>
    </source>
</evidence>
<dbReference type="PANTHER" id="PTHR13510:SF44">
    <property type="entry name" value="RABENOSYN-5"/>
    <property type="match status" value="1"/>
</dbReference>
<evidence type="ECO:0000313" key="8">
    <source>
        <dbReference type="Proteomes" id="UP001285441"/>
    </source>
</evidence>
<feature type="region of interest" description="Disordered" evidence="5">
    <location>
        <begin position="583"/>
        <end position="609"/>
    </location>
</feature>
<dbReference type="Proteomes" id="UP001285441">
    <property type="component" value="Unassembled WGS sequence"/>
</dbReference>
<dbReference type="InterPro" id="IPR000306">
    <property type="entry name" value="Znf_FYVE"/>
</dbReference>
<dbReference type="SMART" id="SM00064">
    <property type="entry name" value="FYVE"/>
    <property type="match status" value="2"/>
</dbReference>
<dbReference type="Pfam" id="PF11464">
    <property type="entry name" value="Rbsn"/>
    <property type="match status" value="1"/>
</dbReference>
<dbReference type="Gene3D" id="4.10.860.20">
    <property type="entry name" value="Rabenosyn, Rab binding domain"/>
    <property type="match status" value="1"/>
</dbReference>
<evidence type="ECO:0000256" key="4">
    <source>
        <dbReference type="PROSITE-ProRule" id="PRU00091"/>
    </source>
</evidence>
<keyword evidence="2 4" id="KW-0863">Zinc-finger</keyword>
<feature type="compositionally biased region" description="Low complexity" evidence="5">
    <location>
        <begin position="34"/>
        <end position="47"/>
    </location>
</feature>
<dbReference type="CDD" id="cd15737">
    <property type="entry name" value="FYVE2_Vac1p_like"/>
    <property type="match status" value="1"/>
</dbReference>
<evidence type="ECO:0000256" key="5">
    <source>
        <dbReference type="SAM" id="MobiDB-lite"/>
    </source>
</evidence>
<evidence type="ECO:0000256" key="1">
    <source>
        <dbReference type="ARBA" id="ARBA00022723"/>
    </source>
</evidence>
<dbReference type="InterPro" id="IPR036531">
    <property type="entry name" value="Rbsn_Rab-bd_sf"/>
</dbReference>
<dbReference type="GO" id="GO:0008270">
    <property type="term" value="F:zinc ion binding"/>
    <property type="evidence" value="ECO:0007669"/>
    <property type="project" value="UniProtKB-KW"/>
</dbReference>
<dbReference type="InterPro" id="IPR011011">
    <property type="entry name" value="Znf_FYVE_PHD"/>
</dbReference>
<dbReference type="Pfam" id="PF01363">
    <property type="entry name" value="FYVE"/>
    <property type="match status" value="2"/>
</dbReference>
<keyword evidence="8" id="KW-1185">Reference proteome</keyword>
<reference evidence="7" key="2">
    <citation type="submission" date="2023-06" db="EMBL/GenBank/DDBJ databases">
        <authorList>
            <consortium name="Lawrence Berkeley National Laboratory"/>
            <person name="Haridas S."/>
            <person name="Hensen N."/>
            <person name="Bonometti L."/>
            <person name="Westerberg I."/>
            <person name="Brannstrom I.O."/>
            <person name="Guillou S."/>
            <person name="Cros-Aarteil S."/>
            <person name="Calhoun S."/>
            <person name="Kuo A."/>
            <person name="Mondo S."/>
            <person name="Pangilinan J."/>
            <person name="Riley R."/>
            <person name="LaButti K."/>
            <person name="Andreopoulos B."/>
            <person name="Lipzen A."/>
            <person name="Chen C."/>
            <person name="Yanf M."/>
            <person name="Daum C."/>
            <person name="Ng V."/>
            <person name="Clum A."/>
            <person name="Steindorff A."/>
            <person name="Ohm R."/>
            <person name="Martin F."/>
            <person name="Silar P."/>
            <person name="Natvig D."/>
            <person name="Lalanne C."/>
            <person name="Gautier V."/>
            <person name="Ament-velasquez S.L."/>
            <person name="Kruys A."/>
            <person name="Hutchinson M.I."/>
            <person name="Powell A.J."/>
            <person name="Barry K."/>
            <person name="Miller A.N."/>
            <person name="Grigoriev I.V."/>
            <person name="Debuchy R."/>
            <person name="Gladieux P."/>
            <person name="Thoren M.H."/>
            <person name="Johannesson H."/>
        </authorList>
    </citation>
    <scope>NUCLEOTIDE SEQUENCE</scope>
    <source>
        <strain evidence="7">CBS 232.78</strain>
    </source>
</reference>